<gene>
    <name evidence="2" type="ORF">EWM64_g6268</name>
</gene>
<name>A0A4Y9ZW53_9AGAM</name>
<sequence>MWMTPHLVYSVLVALMNAWTSKAAPVSSDPCAAIAGNMFVSVAEAVACQKSFPFNETLRQNVLSVVSGVFDFYTFESYYLDSPAPFQASTANIRQELARINTTQYATDYDFNQDLYNFVNQLNDGHTLWQPNCYVSWENILPTAPVSLSVNGTESVYIAPDMVAFVELIPEGFSEFLQSVEVDWQRLAGARVLQIEGMDPYDYADHIADTVTGNYLDHNVRINSVWTGYRLSGSSFSQKFGDIAGQLFSSRENVTFALLPVNSTEQETVTVPYVATFMGNSFTDQASYWENNCAANSGTNGVDRRLVSALLNSHKRGPARAAARPPAGAIGLPLQFQPSLPPVSSNADVIASYILNDSQTGVMFVGSFDDNDLTHFQSDVRAAIRAFQTANVNRLIIDLTDNIGGIVCLGIFLHGYLAGSSFGYPGFQSDIRATPFAQRIVQANIQQSLTFEQTFYAPDNCKTFIGVIIRAEVNVYIDGFLNDTQLTTNFNFINPSVPLTINGVSDPTSQRLHDSCTFSVPFPDSPPFDFNNIVIVSNGNCASTCAHFSTLMSERHNVTTVVFGGRADQPIEFKGMAGQQVLEWTDLDSEIKTAGLKDDPAAPPDLLVSANMRHNWRTAYSFEDESQPIEYRSEPPRLRFPYTSDTYNNPQNVWQFV</sequence>
<dbReference type="AlphaFoldDB" id="A0A4Y9ZW53"/>
<dbReference type="Proteomes" id="UP000298061">
    <property type="component" value="Unassembled WGS sequence"/>
</dbReference>
<proteinExistence type="predicted"/>
<dbReference type="SUPFAM" id="SSF52096">
    <property type="entry name" value="ClpP/crotonase"/>
    <property type="match status" value="1"/>
</dbReference>
<dbReference type="EMBL" id="SFCI01000834">
    <property type="protein sequence ID" value="TFY77739.1"/>
    <property type="molecule type" value="Genomic_DNA"/>
</dbReference>
<keyword evidence="1" id="KW-0732">Signal</keyword>
<evidence type="ECO:0000313" key="3">
    <source>
        <dbReference type="Proteomes" id="UP000298061"/>
    </source>
</evidence>
<accession>A0A4Y9ZW53</accession>
<dbReference type="InterPro" id="IPR029045">
    <property type="entry name" value="ClpP/crotonase-like_dom_sf"/>
</dbReference>
<feature type="signal peptide" evidence="1">
    <location>
        <begin position="1"/>
        <end position="23"/>
    </location>
</feature>
<evidence type="ECO:0000256" key="1">
    <source>
        <dbReference type="SAM" id="SignalP"/>
    </source>
</evidence>
<dbReference type="OrthoDB" id="27214at2759"/>
<comment type="caution">
    <text evidence="2">The sequence shown here is derived from an EMBL/GenBank/DDBJ whole genome shotgun (WGS) entry which is preliminary data.</text>
</comment>
<dbReference type="PANTHER" id="PTHR37049">
    <property type="entry name" value="PEPTIDASE S41 FAMILY PROTEIN"/>
    <property type="match status" value="1"/>
</dbReference>
<protein>
    <submittedName>
        <fullName evidence="2">Uncharacterized protein</fullName>
    </submittedName>
</protein>
<dbReference type="STRING" id="135208.A0A4Y9ZW53"/>
<evidence type="ECO:0000313" key="2">
    <source>
        <dbReference type="EMBL" id="TFY77739.1"/>
    </source>
</evidence>
<dbReference type="PANTHER" id="PTHR37049:SF5">
    <property type="entry name" value="TAIL SPECIFIC PROTEASE DOMAIN-CONTAINING PROTEIN"/>
    <property type="match status" value="1"/>
</dbReference>
<organism evidence="2 3">
    <name type="scientific">Hericium alpestre</name>
    <dbReference type="NCBI Taxonomy" id="135208"/>
    <lineage>
        <taxon>Eukaryota</taxon>
        <taxon>Fungi</taxon>
        <taxon>Dikarya</taxon>
        <taxon>Basidiomycota</taxon>
        <taxon>Agaricomycotina</taxon>
        <taxon>Agaricomycetes</taxon>
        <taxon>Russulales</taxon>
        <taxon>Hericiaceae</taxon>
        <taxon>Hericium</taxon>
    </lineage>
</organism>
<reference evidence="2 3" key="1">
    <citation type="submission" date="2019-02" db="EMBL/GenBank/DDBJ databases">
        <title>Genome sequencing of the rare red list fungi Hericium alpestre (H. flagellum).</title>
        <authorList>
            <person name="Buettner E."/>
            <person name="Kellner H."/>
        </authorList>
    </citation>
    <scope>NUCLEOTIDE SEQUENCE [LARGE SCALE GENOMIC DNA]</scope>
    <source>
        <strain evidence="2 3">DSM 108284</strain>
    </source>
</reference>
<keyword evidence="3" id="KW-1185">Reference proteome</keyword>
<feature type="non-terminal residue" evidence="2">
    <location>
        <position position="657"/>
    </location>
</feature>
<feature type="chain" id="PRO_5021268642" evidence="1">
    <location>
        <begin position="24"/>
        <end position="657"/>
    </location>
</feature>
<dbReference type="InterPro" id="IPR052766">
    <property type="entry name" value="S41A_metabolite_peptidase"/>
</dbReference>
<dbReference type="Gene3D" id="3.90.226.10">
    <property type="entry name" value="2-enoyl-CoA Hydratase, Chain A, domain 1"/>
    <property type="match status" value="1"/>
</dbReference>